<evidence type="ECO:0000313" key="7">
    <source>
        <dbReference type="Proteomes" id="UP000593719"/>
    </source>
</evidence>
<keyword evidence="1" id="KW-0597">Phosphoprotein</keyword>
<dbReference type="PANTHER" id="PTHR33121:SF15">
    <property type="entry name" value="BLUE LIGHT- AND TEMPERATURE-REGULATED ANTIREPRESSOR BLUF"/>
    <property type="match status" value="1"/>
</dbReference>
<feature type="domain" description="PAC" evidence="4">
    <location>
        <begin position="214"/>
        <end position="269"/>
    </location>
</feature>
<organism evidence="6 7">
    <name type="scientific">Sulfurimonas sediminis</name>
    <dbReference type="NCBI Taxonomy" id="2590020"/>
    <lineage>
        <taxon>Bacteria</taxon>
        <taxon>Pseudomonadati</taxon>
        <taxon>Campylobacterota</taxon>
        <taxon>Epsilonproteobacteria</taxon>
        <taxon>Campylobacterales</taxon>
        <taxon>Sulfurimonadaceae</taxon>
        <taxon>Sulfurimonas</taxon>
    </lineage>
</organism>
<dbReference type="SMART" id="SM00086">
    <property type="entry name" value="PAC"/>
    <property type="match status" value="1"/>
</dbReference>
<accession>A0A7M1B4L4</accession>
<dbReference type="KEGG" id="ssei:FJR45_11795"/>
<dbReference type="SMART" id="SM00052">
    <property type="entry name" value="EAL"/>
    <property type="match status" value="1"/>
</dbReference>
<dbReference type="PANTHER" id="PTHR33121">
    <property type="entry name" value="CYCLIC DI-GMP PHOSPHODIESTERASE PDEF"/>
    <property type="match status" value="1"/>
</dbReference>
<evidence type="ECO:0000256" key="1">
    <source>
        <dbReference type="PROSITE-ProRule" id="PRU00169"/>
    </source>
</evidence>
<dbReference type="InterPro" id="IPR001633">
    <property type="entry name" value="EAL_dom"/>
</dbReference>
<dbReference type="PROSITE" id="PS50110">
    <property type="entry name" value="RESPONSE_REGULATORY"/>
    <property type="match status" value="1"/>
</dbReference>
<dbReference type="AlphaFoldDB" id="A0A7M1B4L4"/>
<evidence type="ECO:0000313" key="6">
    <source>
        <dbReference type="EMBL" id="QOP44585.1"/>
    </source>
</evidence>
<dbReference type="Gene3D" id="3.20.20.450">
    <property type="entry name" value="EAL domain"/>
    <property type="match status" value="1"/>
</dbReference>
<name>A0A7M1B4L4_9BACT</name>
<dbReference type="InterPro" id="IPR001610">
    <property type="entry name" value="PAC"/>
</dbReference>
<dbReference type="Pfam" id="PF00563">
    <property type="entry name" value="EAL"/>
    <property type="match status" value="1"/>
</dbReference>
<dbReference type="Gene3D" id="3.40.50.2300">
    <property type="match status" value="1"/>
</dbReference>
<dbReference type="EMBL" id="CP041235">
    <property type="protein sequence ID" value="QOP44585.1"/>
    <property type="molecule type" value="Genomic_DNA"/>
</dbReference>
<dbReference type="GO" id="GO:0000160">
    <property type="term" value="P:phosphorelay signal transduction system"/>
    <property type="evidence" value="ECO:0007669"/>
    <property type="project" value="InterPro"/>
</dbReference>
<dbReference type="Pfam" id="PF00072">
    <property type="entry name" value="Response_reg"/>
    <property type="match status" value="1"/>
</dbReference>
<dbReference type="Gene3D" id="3.30.450.20">
    <property type="entry name" value="PAS domain"/>
    <property type="match status" value="1"/>
</dbReference>
<dbReference type="SMART" id="SM00091">
    <property type="entry name" value="PAS"/>
    <property type="match status" value="1"/>
</dbReference>
<dbReference type="SUPFAM" id="SSF52172">
    <property type="entry name" value="CheY-like"/>
    <property type="match status" value="1"/>
</dbReference>
<dbReference type="InterPro" id="IPR013655">
    <property type="entry name" value="PAS_fold_3"/>
</dbReference>
<dbReference type="SMART" id="SM00448">
    <property type="entry name" value="REC"/>
    <property type="match status" value="1"/>
</dbReference>
<dbReference type="CDD" id="cd00130">
    <property type="entry name" value="PAS"/>
    <property type="match status" value="1"/>
</dbReference>
<keyword evidence="7" id="KW-1185">Reference proteome</keyword>
<dbReference type="PROSITE" id="PS50113">
    <property type="entry name" value="PAC"/>
    <property type="match status" value="1"/>
</dbReference>
<evidence type="ECO:0000259" key="3">
    <source>
        <dbReference type="PROSITE" id="PS50112"/>
    </source>
</evidence>
<dbReference type="PROSITE" id="PS50883">
    <property type="entry name" value="EAL"/>
    <property type="match status" value="1"/>
</dbReference>
<dbReference type="InterPro" id="IPR035965">
    <property type="entry name" value="PAS-like_dom_sf"/>
</dbReference>
<dbReference type="NCBIfam" id="TIGR00229">
    <property type="entry name" value="sensory_box"/>
    <property type="match status" value="1"/>
</dbReference>
<dbReference type="CDD" id="cd00156">
    <property type="entry name" value="REC"/>
    <property type="match status" value="1"/>
</dbReference>
<gene>
    <name evidence="6" type="ORF">FJR45_11795</name>
</gene>
<sequence>MIEIKEVTRYSQSLKLLYVEDDIDAREITTMLLEDFFDTIIVAENGQEGLEKFQKEHIDIIITDINMPHMNGLEMAKKIRAIDIEVPIIILSAHNEEDFFLKSIQIGINGYLLKPIDMKQLSSTIFQVTQRYKYALQAKENLHLLKEYQEATNSSAIVSKTDTAGIITYVNNAFCEISGYTKEELLGQNHNIVRHPDNPKSIFQEMWNTIKNKKKIWKGVIRNRTKNGKSYYLDAVVKPILDLDGNILEYISLRHDITDIMHPLKQLKNELKNAHDPLLIYIKLEDYDDLEDFYDTNTLYILEQKVRIYLQNTFTKKYSFDKIYQLQNGEYAFILDAKEHTDNIASFVQELQALQQQVRDDTITFEGLEYDIAILLTFAYEDDKLYESVKLGMKTLVKEKQRFLLANNFASQEQKKAQENIKTVHMIKDAIRNSKIISYFQPIINNNTQKIEKYESLVRLLKEDGTVLSPYFFLETAKRSNYYLKITNIVLEHSFSILHHCEADISINLSALDIELPSMRKNILSLLQKHKENAHRIVFELLEDERIKDFETVKQFISEIKRYGVKIAIDDFGAGYSNFERLLDYQPDILKIDGCLIRDIETSNYSLSAVKSIVTFAKEQKLQTVAEFIENEAIFQIVKELGIDFSQGYYFGKPEPLS</sequence>
<evidence type="ECO:0000259" key="4">
    <source>
        <dbReference type="PROSITE" id="PS50113"/>
    </source>
</evidence>
<dbReference type="InterPro" id="IPR035919">
    <property type="entry name" value="EAL_sf"/>
</dbReference>
<dbReference type="InterPro" id="IPR011006">
    <property type="entry name" value="CheY-like_superfamily"/>
</dbReference>
<dbReference type="CDD" id="cd01948">
    <property type="entry name" value="EAL"/>
    <property type="match status" value="1"/>
</dbReference>
<dbReference type="InterPro" id="IPR000700">
    <property type="entry name" value="PAS-assoc_C"/>
</dbReference>
<dbReference type="RefSeq" id="WP_193150712.1">
    <property type="nucleotide sequence ID" value="NZ_CP041235.1"/>
</dbReference>
<feature type="domain" description="Response regulatory" evidence="2">
    <location>
        <begin position="15"/>
        <end position="129"/>
    </location>
</feature>
<dbReference type="SUPFAM" id="SSF55785">
    <property type="entry name" value="PYP-like sensor domain (PAS domain)"/>
    <property type="match status" value="1"/>
</dbReference>
<dbReference type="GO" id="GO:0071111">
    <property type="term" value="F:cyclic-guanylate-specific phosphodiesterase activity"/>
    <property type="evidence" value="ECO:0007669"/>
    <property type="project" value="InterPro"/>
</dbReference>
<dbReference type="Pfam" id="PF08447">
    <property type="entry name" value="PAS_3"/>
    <property type="match status" value="1"/>
</dbReference>
<evidence type="ECO:0000259" key="5">
    <source>
        <dbReference type="PROSITE" id="PS50883"/>
    </source>
</evidence>
<dbReference type="InterPro" id="IPR050706">
    <property type="entry name" value="Cyclic-di-GMP_PDE-like"/>
</dbReference>
<feature type="domain" description="EAL" evidence="5">
    <location>
        <begin position="420"/>
        <end position="658"/>
    </location>
</feature>
<feature type="modified residue" description="4-aspartylphosphate" evidence="1">
    <location>
        <position position="64"/>
    </location>
</feature>
<feature type="domain" description="PAS" evidence="3">
    <location>
        <begin position="162"/>
        <end position="213"/>
    </location>
</feature>
<proteinExistence type="predicted"/>
<dbReference type="Proteomes" id="UP000593719">
    <property type="component" value="Chromosome"/>
</dbReference>
<dbReference type="PROSITE" id="PS50112">
    <property type="entry name" value="PAS"/>
    <property type="match status" value="1"/>
</dbReference>
<reference evidence="6 7" key="1">
    <citation type="submission" date="2019-06" db="EMBL/GenBank/DDBJ databases">
        <title>Sulfurimonas gotlandica sp. nov., a chemoautotrophic and psychrotolerant epsilonproteobacterium isolated from a pelagic redoxcline, and an emended description of the genus Sulfurimonas.</title>
        <authorList>
            <person name="Wang S."/>
            <person name="Jiang L."/>
            <person name="Shao Z."/>
        </authorList>
    </citation>
    <scope>NUCLEOTIDE SEQUENCE [LARGE SCALE GENOMIC DNA]</scope>
    <source>
        <strain evidence="6 7">S2-6</strain>
    </source>
</reference>
<dbReference type="InterPro" id="IPR001789">
    <property type="entry name" value="Sig_transdc_resp-reg_receiver"/>
</dbReference>
<protein>
    <submittedName>
        <fullName evidence="6">EAL domain-containing protein</fullName>
    </submittedName>
</protein>
<dbReference type="SUPFAM" id="SSF141868">
    <property type="entry name" value="EAL domain-like"/>
    <property type="match status" value="1"/>
</dbReference>
<dbReference type="InterPro" id="IPR000014">
    <property type="entry name" value="PAS"/>
</dbReference>
<evidence type="ECO:0000259" key="2">
    <source>
        <dbReference type="PROSITE" id="PS50110"/>
    </source>
</evidence>